<dbReference type="AlphaFoldDB" id="A0AAD9QTJ1"/>
<reference evidence="2" key="2">
    <citation type="journal article" date="2023" name="Science">
        <title>Genomic signatures of disease resistance in endangered staghorn corals.</title>
        <authorList>
            <person name="Vollmer S.V."/>
            <person name="Selwyn J.D."/>
            <person name="Despard B.A."/>
            <person name="Roesel C.L."/>
        </authorList>
    </citation>
    <scope>NUCLEOTIDE SEQUENCE</scope>
    <source>
        <strain evidence="2">K2</strain>
    </source>
</reference>
<dbReference type="Proteomes" id="UP001249851">
    <property type="component" value="Unassembled WGS sequence"/>
</dbReference>
<reference evidence="2" key="1">
    <citation type="journal article" date="2023" name="G3 (Bethesda)">
        <title>Whole genome assembly and annotation of the endangered Caribbean coral Acropora cervicornis.</title>
        <authorList>
            <person name="Selwyn J.D."/>
            <person name="Vollmer S.V."/>
        </authorList>
    </citation>
    <scope>NUCLEOTIDE SEQUENCE</scope>
    <source>
        <strain evidence="2">K2</strain>
    </source>
</reference>
<evidence type="ECO:0000256" key="1">
    <source>
        <dbReference type="SAM" id="SignalP"/>
    </source>
</evidence>
<evidence type="ECO:0000313" key="3">
    <source>
        <dbReference type="Proteomes" id="UP001249851"/>
    </source>
</evidence>
<organism evidence="2 3">
    <name type="scientific">Acropora cervicornis</name>
    <name type="common">Staghorn coral</name>
    <dbReference type="NCBI Taxonomy" id="6130"/>
    <lineage>
        <taxon>Eukaryota</taxon>
        <taxon>Metazoa</taxon>
        <taxon>Cnidaria</taxon>
        <taxon>Anthozoa</taxon>
        <taxon>Hexacorallia</taxon>
        <taxon>Scleractinia</taxon>
        <taxon>Astrocoeniina</taxon>
        <taxon>Acroporidae</taxon>
        <taxon>Acropora</taxon>
    </lineage>
</organism>
<sequence>MSVIAFCLEILLIKVSLWKEKGAKPSVFPKRSFLITKLIEEDKQQRLNMAMLHPLQLVGKSRLTIVSRYLTKFLVLLEELVDIIPPCRPCVWLLKREALSWLEHNRIDLSGENSCKYCMLVFDILQGNLPGVGWRQIPCLLPFSFSGTLHDSGVKHFGHQGWKVFAQWTRSGLIKTFTVNGLKAASEN</sequence>
<accession>A0AAD9QTJ1</accession>
<name>A0AAD9QTJ1_ACRCE</name>
<keyword evidence="1" id="KW-0732">Signal</keyword>
<proteinExistence type="predicted"/>
<feature type="chain" id="PRO_5042179891" evidence="1">
    <location>
        <begin position="24"/>
        <end position="188"/>
    </location>
</feature>
<gene>
    <name evidence="2" type="ORF">P5673_008948</name>
</gene>
<dbReference type="EMBL" id="JARQWQ010000015">
    <property type="protein sequence ID" value="KAK2567144.1"/>
    <property type="molecule type" value="Genomic_DNA"/>
</dbReference>
<keyword evidence="3" id="KW-1185">Reference proteome</keyword>
<comment type="caution">
    <text evidence="2">The sequence shown here is derived from an EMBL/GenBank/DDBJ whole genome shotgun (WGS) entry which is preliminary data.</text>
</comment>
<feature type="signal peptide" evidence="1">
    <location>
        <begin position="1"/>
        <end position="23"/>
    </location>
</feature>
<evidence type="ECO:0000313" key="2">
    <source>
        <dbReference type="EMBL" id="KAK2567144.1"/>
    </source>
</evidence>
<protein>
    <submittedName>
        <fullName evidence="2">Uncharacterized protein</fullName>
    </submittedName>
</protein>